<organism evidence="2 3">
    <name type="scientific">Spinacia oleracea</name>
    <name type="common">Spinach</name>
    <dbReference type="NCBI Taxonomy" id="3562"/>
    <lineage>
        <taxon>Eukaryota</taxon>
        <taxon>Viridiplantae</taxon>
        <taxon>Streptophyta</taxon>
        <taxon>Embryophyta</taxon>
        <taxon>Tracheophyta</taxon>
        <taxon>Spermatophyta</taxon>
        <taxon>Magnoliopsida</taxon>
        <taxon>eudicotyledons</taxon>
        <taxon>Gunneridae</taxon>
        <taxon>Pentapetalae</taxon>
        <taxon>Caryophyllales</taxon>
        <taxon>Chenopodiaceae</taxon>
        <taxon>Chenopodioideae</taxon>
        <taxon>Anserineae</taxon>
        <taxon>Spinacia</taxon>
    </lineage>
</organism>
<dbReference type="PANTHER" id="PTHR33710">
    <property type="entry name" value="BNAC02G09200D PROTEIN"/>
    <property type="match status" value="1"/>
</dbReference>
<evidence type="ECO:0000313" key="3">
    <source>
        <dbReference type="RefSeq" id="XP_056690112.1"/>
    </source>
</evidence>
<evidence type="ECO:0000313" key="2">
    <source>
        <dbReference type="Proteomes" id="UP000813463"/>
    </source>
</evidence>
<dbReference type="GeneID" id="110795383"/>
<protein>
    <recommendedName>
        <fullName evidence="1">Reverse transcriptase zinc-binding domain-containing protein</fullName>
    </recommendedName>
</protein>
<gene>
    <name evidence="3" type="primary">LOC110795383</name>
</gene>
<dbReference type="Proteomes" id="UP000813463">
    <property type="component" value="Chromosome 1"/>
</dbReference>
<name>A0ABM3R3B4_SPIOL</name>
<dbReference type="InterPro" id="IPR036691">
    <property type="entry name" value="Endo/exonu/phosph_ase_sf"/>
</dbReference>
<dbReference type="SUPFAM" id="SSF56219">
    <property type="entry name" value="DNase I-like"/>
    <property type="match status" value="1"/>
</dbReference>
<dbReference type="PANTHER" id="PTHR33710:SF80">
    <property type="entry name" value="ENDONUCLEASE_EXONUCLEASE_PHOSPHATASE"/>
    <property type="match status" value="1"/>
</dbReference>
<accession>A0ABM3R3B4</accession>
<dbReference type="InterPro" id="IPR026960">
    <property type="entry name" value="RVT-Znf"/>
</dbReference>
<reference evidence="3" key="2">
    <citation type="submission" date="2025-08" db="UniProtKB">
        <authorList>
            <consortium name="RefSeq"/>
        </authorList>
    </citation>
    <scope>IDENTIFICATION</scope>
    <source>
        <tissue evidence="3">Leaf</tissue>
    </source>
</reference>
<feature type="domain" description="Reverse transcriptase zinc-binding" evidence="1">
    <location>
        <begin position="402"/>
        <end position="446"/>
    </location>
</feature>
<dbReference type="RefSeq" id="XP_056690112.1">
    <property type="nucleotide sequence ID" value="XM_056834134.1"/>
</dbReference>
<dbReference type="Pfam" id="PF13966">
    <property type="entry name" value="zf-RVT"/>
    <property type="match status" value="1"/>
</dbReference>
<proteinExistence type="predicted"/>
<reference evidence="2" key="1">
    <citation type="journal article" date="2021" name="Nat. Commun.">
        <title>Genomic analyses provide insights into spinach domestication and the genetic basis of agronomic traits.</title>
        <authorList>
            <person name="Cai X."/>
            <person name="Sun X."/>
            <person name="Xu C."/>
            <person name="Sun H."/>
            <person name="Wang X."/>
            <person name="Ge C."/>
            <person name="Zhang Z."/>
            <person name="Wang Q."/>
            <person name="Fei Z."/>
            <person name="Jiao C."/>
            <person name="Wang Q."/>
        </authorList>
    </citation>
    <scope>NUCLEOTIDE SEQUENCE [LARGE SCALE GENOMIC DNA]</scope>
    <source>
        <strain evidence="2">cv. Varoflay</strain>
    </source>
</reference>
<sequence>MGTLFIRDTRNFEHLLDFTDPVEVKSSGYYFSWSNKEEGYRRIESRIDRCFGNASWNNQYTTDLVEYMTLGLSDHSPLVIRSEGQSMLKLWGKLKHVKSGLKHLHNKEFVKLHERIEHLRGELENTQEALVGSSTDLTLQGKEKDLIASLRKFIGIQESAYKQKARIQWLKPGDSNNKFFFTTMKERHRRNNINILYDATGNRLTTASDIAREIRQFYTSLVGTAASSLQGVDLNIEIDDTLSGIDVSKAPGLDGLNNCFFKKAWKVIKEDVYKAVMEFFTYGKLLRQIIAKILTSRMQPIVGSIISDSQTVFIPGRPIIDNILLAFELIKGYHRKYISPRCMIKTDLRKAYDSLEWPFLKTMLHELGLPSRFVNWIFVMPKEGYERNSQYLQNFSVDGRRHRELPTKDRLISWNIAIDGTCSLCNQATESAAHLFFSCDFASNIWDAAL</sequence>
<keyword evidence="2" id="KW-1185">Reference proteome</keyword>
<evidence type="ECO:0000259" key="1">
    <source>
        <dbReference type="Pfam" id="PF13966"/>
    </source>
</evidence>